<reference evidence="3" key="1">
    <citation type="submission" date="2016-10" db="EMBL/GenBank/DDBJ databases">
        <authorList>
            <person name="Varghese N."/>
            <person name="Submissions S."/>
        </authorList>
    </citation>
    <scope>NUCLEOTIDE SEQUENCE [LARGE SCALE GENOMIC DNA]</scope>
    <source>
        <strain evidence="3">CGMCC 4.6825</strain>
    </source>
</reference>
<evidence type="ECO:0000256" key="1">
    <source>
        <dbReference type="SAM" id="Phobius"/>
    </source>
</evidence>
<proteinExistence type="predicted"/>
<organism evidence="2 3">
    <name type="scientific">Streptomyces qinglanensis</name>
    <dbReference type="NCBI Taxonomy" id="943816"/>
    <lineage>
        <taxon>Bacteria</taxon>
        <taxon>Bacillati</taxon>
        <taxon>Actinomycetota</taxon>
        <taxon>Actinomycetes</taxon>
        <taxon>Kitasatosporales</taxon>
        <taxon>Streptomycetaceae</taxon>
        <taxon>Streptomyces</taxon>
    </lineage>
</organism>
<keyword evidence="3" id="KW-1185">Reference proteome</keyword>
<name>A0A1H9U0R1_9ACTN</name>
<dbReference type="AlphaFoldDB" id="A0A1H9U0R1"/>
<sequence>MDEDRTGVDWNCWAVLIAVVRLVMDVAGAWR</sequence>
<keyword evidence="1" id="KW-1133">Transmembrane helix</keyword>
<gene>
    <name evidence="2" type="ORF">SAMN05421870_107197</name>
</gene>
<keyword evidence="1" id="KW-0812">Transmembrane</keyword>
<evidence type="ECO:0000313" key="2">
    <source>
        <dbReference type="EMBL" id="SES03055.1"/>
    </source>
</evidence>
<dbReference type="EMBL" id="FOGO01000007">
    <property type="protein sequence ID" value="SES03055.1"/>
    <property type="molecule type" value="Genomic_DNA"/>
</dbReference>
<dbReference type="Proteomes" id="UP000182841">
    <property type="component" value="Unassembled WGS sequence"/>
</dbReference>
<feature type="transmembrane region" description="Helical" evidence="1">
    <location>
        <begin position="12"/>
        <end position="30"/>
    </location>
</feature>
<evidence type="ECO:0000313" key="3">
    <source>
        <dbReference type="Proteomes" id="UP000182841"/>
    </source>
</evidence>
<protein>
    <submittedName>
        <fullName evidence="2">Uncharacterized protein</fullName>
    </submittedName>
</protein>
<accession>A0A1H9U0R1</accession>
<keyword evidence="1" id="KW-0472">Membrane</keyword>